<dbReference type="InterPro" id="IPR035901">
    <property type="entry name" value="GIY-YIG_endonuc_sf"/>
</dbReference>
<dbReference type="InterPro" id="IPR050190">
    <property type="entry name" value="UPF0213_domain"/>
</dbReference>
<dbReference type="CDD" id="cd10456">
    <property type="entry name" value="GIY-YIG_UPF0213"/>
    <property type="match status" value="1"/>
</dbReference>
<organism evidence="3 4">
    <name type="scientific">Candidatus Terasakiella magnetica</name>
    <dbReference type="NCBI Taxonomy" id="1867952"/>
    <lineage>
        <taxon>Bacteria</taxon>
        <taxon>Pseudomonadati</taxon>
        <taxon>Pseudomonadota</taxon>
        <taxon>Alphaproteobacteria</taxon>
        <taxon>Rhodospirillales</taxon>
        <taxon>Terasakiellaceae</taxon>
        <taxon>Terasakiella</taxon>
    </lineage>
</organism>
<dbReference type="OrthoDB" id="287318at2"/>
<dbReference type="SUPFAM" id="SSF82771">
    <property type="entry name" value="GIY-YIG endonuclease"/>
    <property type="match status" value="1"/>
</dbReference>
<dbReference type="PANTHER" id="PTHR34477">
    <property type="entry name" value="UPF0213 PROTEIN YHBQ"/>
    <property type="match status" value="1"/>
</dbReference>
<name>A0A1C3RES3_9PROT</name>
<proteinExistence type="inferred from homology"/>
<evidence type="ECO:0000313" key="3">
    <source>
        <dbReference type="EMBL" id="SCA55759.1"/>
    </source>
</evidence>
<keyword evidence="4" id="KW-1185">Reference proteome</keyword>
<dbReference type="Gene3D" id="3.40.1440.10">
    <property type="entry name" value="GIY-YIG endonuclease"/>
    <property type="match status" value="1"/>
</dbReference>
<dbReference type="PROSITE" id="PS50164">
    <property type="entry name" value="GIY_YIG"/>
    <property type="match status" value="1"/>
</dbReference>
<evidence type="ECO:0000259" key="2">
    <source>
        <dbReference type="PROSITE" id="PS50164"/>
    </source>
</evidence>
<gene>
    <name evidence="3" type="ORF">MTBPR1_120065</name>
</gene>
<dbReference type="STRING" id="1867952.MTBPR1_120065"/>
<accession>A0A1C3RES3</accession>
<dbReference type="EMBL" id="FLYE01000004">
    <property type="protein sequence ID" value="SCA55759.1"/>
    <property type="molecule type" value="Genomic_DNA"/>
</dbReference>
<dbReference type="Pfam" id="PF01541">
    <property type="entry name" value="GIY-YIG"/>
    <property type="match status" value="1"/>
</dbReference>
<dbReference type="RefSeq" id="WP_069186463.1">
    <property type="nucleotide sequence ID" value="NZ_FLYE01000004.1"/>
</dbReference>
<reference evidence="3 4" key="1">
    <citation type="submission" date="2016-07" db="EMBL/GenBank/DDBJ databases">
        <authorList>
            <person name="Lefevre C.T."/>
        </authorList>
    </citation>
    <scope>NUCLEOTIDE SEQUENCE [LARGE SCALE GENOMIC DNA]</scope>
    <source>
        <strain evidence="3">PR1</strain>
    </source>
</reference>
<dbReference type="PANTHER" id="PTHR34477:SF1">
    <property type="entry name" value="UPF0213 PROTEIN YHBQ"/>
    <property type="match status" value="1"/>
</dbReference>
<protein>
    <submittedName>
        <fullName evidence="3">Excinuclease ABC subunit C</fullName>
    </submittedName>
</protein>
<sequence>MTKEKRWFVYVLLNKRGEAYTGVTYDTSPTRRLEEHNGKRAGGAKYTRARGPWELIYAECGFTDRSAAQSREAAIKKDRDFKARLKTTGCWPAPA</sequence>
<dbReference type="InterPro" id="IPR000305">
    <property type="entry name" value="GIY-YIG_endonuc"/>
</dbReference>
<evidence type="ECO:0000313" key="4">
    <source>
        <dbReference type="Proteomes" id="UP000231658"/>
    </source>
</evidence>
<dbReference type="Proteomes" id="UP000231658">
    <property type="component" value="Unassembled WGS sequence"/>
</dbReference>
<dbReference type="AlphaFoldDB" id="A0A1C3RES3"/>
<evidence type="ECO:0000256" key="1">
    <source>
        <dbReference type="ARBA" id="ARBA00007435"/>
    </source>
</evidence>
<feature type="domain" description="GIY-YIG" evidence="2">
    <location>
        <begin position="5"/>
        <end position="87"/>
    </location>
</feature>
<comment type="similarity">
    <text evidence="1">Belongs to the UPF0213 family.</text>
</comment>